<evidence type="ECO:0000313" key="2">
    <source>
        <dbReference type="Proteomes" id="UP000095463"/>
    </source>
</evidence>
<dbReference type="OrthoDB" id="7961366at2"/>
<name>A0A1E5XMM3_9HYPH</name>
<keyword evidence="2" id="KW-1185">Reference proteome</keyword>
<proteinExistence type="predicted"/>
<evidence type="ECO:0000313" key="1">
    <source>
        <dbReference type="EMBL" id="OEO29866.1"/>
    </source>
</evidence>
<accession>A0A1E5XMM3</accession>
<protein>
    <submittedName>
        <fullName evidence="1">Uncharacterized protein</fullName>
    </submittedName>
</protein>
<sequence>MDDNGTAKQIFQLPVVQEAPRERLMLVHTPAHSDFLSQLIAARQHLAPQRERRRAPLGQAVDAYANGSKITVRRMPAGYRKTIVT</sequence>
<gene>
    <name evidence="1" type="ORF">VW23_023875</name>
</gene>
<dbReference type="AlphaFoldDB" id="A0A1E5XMM3"/>
<reference evidence="1 2" key="1">
    <citation type="journal article" date="2015" name="Genome Announc.">
        <title>Genome Assemblies of Three Soil-Associated Devosia species: D. insulae, D. limi, and D. soli.</title>
        <authorList>
            <person name="Hassan Y.I."/>
            <person name="Lepp D."/>
            <person name="Zhou T."/>
        </authorList>
    </citation>
    <scope>NUCLEOTIDE SEQUENCE [LARGE SCALE GENOMIC DNA]</scope>
    <source>
        <strain evidence="1 2">DS-56</strain>
    </source>
</reference>
<dbReference type="Proteomes" id="UP000095463">
    <property type="component" value="Unassembled WGS sequence"/>
</dbReference>
<dbReference type="EMBL" id="LAJE02000248">
    <property type="protein sequence ID" value="OEO29866.1"/>
    <property type="molecule type" value="Genomic_DNA"/>
</dbReference>
<dbReference type="RefSeq" id="WP_069910897.1">
    <property type="nucleotide sequence ID" value="NZ_LAJE02000248.1"/>
</dbReference>
<organism evidence="1 2">
    <name type="scientific">Devosia insulae DS-56</name>
    <dbReference type="NCBI Taxonomy" id="1116389"/>
    <lineage>
        <taxon>Bacteria</taxon>
        <taxon>Pseudomonadati</taxon>
        <taxon>Pseudomonadota</taxon>
        <taxon>Alphaproteobacteria</taxon>
        <taxon>Hyphomicrobiales</taxon>
        <taxon>Devosiaceae</taxon>
        <taxon>Devosia</taxon>
    </lineage>
</organism>
<comment type="caution">
    <text evidence="1">The sequence shown here is derived from an EMBL/GenBank/DDBJ whole genome shotgun (WGS) entry which is preliminary data.</text>
</comment>